<accession>A0A5D3C7K9</accession>
<protein>
    <submittedName>
        <fullName evidence="3">Uncharacterized protein</fullName>
    </submittedName>
</protein>
<name>A0A5D3C7K9_CUCMM</name>
<evidence type="ECO:0000313" key="4">
    <source>
        <dbReference type="Proteomes" id="UP000321393"/>
    </source>
</evidence>
<dbReference type="Proteomes" id="UP000321393">
    <property type="component" value="Unassembled WGS sequence"/>
</dbReference>
<dbReference type="EMBL" id="SSTE01001308">
    <property type="protein sequence ID" value="KAA0065582.1"/>
    <property type="molecule type" value="Genomic_DNA"/>
</dbReference>
<feature type="region of interest" description="Disordered" evidence="1">
    <location>
        <begin position="58"/>
        <end position="98"/>
    </location>
</feature>
<sequence>MFFKFKFKGFVKAYLNPRLKTSSMLHHFRLRGLHCSFSMSKFKGCFVGSIPNVALPLPLEDDDDSATLPPPLQDDDNDAALPLPFRDDDNGAAPPPPF</sequence>
<evidence type="ECO:0000313" key="5">
    <source>
        <dbReference type="Proteomes" id="UP000321947"/>
    </source>
</evidence>
<dbReference type="AlphaFoldDB" id="A0A5D3C7K9"/>
<dbReference type="EMBL" id="SSTD01013339">
    <property type="protein sequence ID" value="TYK07148.1"/>
    <property type="molecule type" value="Genomic_DNA"/>
</dbReference>
<dbReference type="Proteomes" id="UP000321947">
    <property type="component" value="Unassembled WGS sequence"/>
</dbReference>
<evidence type="ECO:0000256" key="1">
    <source>
        <dbReference type="SAM" id="MobiDB-lite"/>
    </source>
</evidence>
<reference evidence="4 5" key="1">
    <citation type="submission" date="2019-08" db="EMBL/GenBank/DDBJ databases">
        <title>Draft genome sequences of two oriental melons (Cucumis melo L. var makuwa).</title>
        <authorList>
            <person name="Kwon S.-Y."/>
        </authorList>
    </citation>
    <scope>NUCLEOTIDE SEQUENCE [LARGE SCALE GENOMIC DNA]</scope>
    <source>
        <strain evidence="5">cv. Chang Bougi</strain>
        <strain evidence="4">cv. SW 3</strain>
        <tissue evidence="3">Leaf</tissue>
    </source>
</reference>
<evidence type="ECO:0000313" key="3">
    <source>
        <dbReference type="EMBL" id="TYK07148.1"/>
    </source>
</evidence>
<organism evidence="3 5">
    <name type="scientific">Cucumis melo var. makuwa</name>
    <name type="common">Oriental melon</name>
    <dbReference type="NCBI Taxonomy" id="1194695"/>
    <lineage>
        <taxon>Eukaryota</taxon>
        <taxon>Viridiplantae</taxon>
        <taxon>Streptophyta</taxon>
        <taxon>Embryophyta</taxon>
        <taxon>Tracheophyta</taxon>
        <taxon>Spermatophyta</taxon>
        <taxon>Magnoliopsida</taxon>
        <taxon>eudicotyledons</taxon>
        <taxon>Gunneridae</taxon>
        <taxon>Pentapetalae</taxon>
        <taxon>rosids</taxon>
        <taxon>fabids</taxon>
        <taxon>Cucurbitales</taxon>
        <taxon>Cucurbitaceae</taxon>
        <taxon>Benincaseae</taxon>
        <taxon>Cucumis</taxon>
    </lineage>
</organism>
<proteinExistence type="predicted"/>
<comment type="caution">
    <text evidence="3">The sequence shown here is derived from an EMBL/GenBank/DDBJ whole genome shotgun (WGS) entry which is preliminary data.</text>
</comment>
<evidence type="ECO:0000313" key="2">
    <source>
        <dbReference type="EMBL" id="KAA0065582.1"/>
    </source>
</evidence>
<gene>
    <name evidence="3" type="ORF">E5676_scaffold606G00200</name>
    <name evidence="2" type="ORF">E6C27_scaffold90G00210</name>
</gene>